<organism evidence="3 4">
    <name type="scientific">Agaricus bisporus var. burnettii</name>
    <dbReference type="NCBI Taxonomy" id="192524"/>
    <lineage>
        <taxon>Eukaryota</taxon>
        <taxon>Fungi</taxon>
        <taxon>Dikarya</taxon>
        <taxon>Basidiomycota</taxon>
        <taxon>Agaricomycotina</taxon>
        <taxon>Agaricomycetes</taxon>
        <taxon>Agaricomycetidae</taxon>
        <taxon>Agaricales</taxon>
        <taxon>Agaricineae</taxon>
        <taxon>Agaricaceae</taxon>
        <taxon>Agaricus</taxon>
    </lineage>
</organism>
<sequence length="708" mass="79189">MAPGRPRRVQAAPSQPQNIQNDNQDQQDYSAFFIDPMMGTPLPIYVDKDVDDRENIVRLITSHGGTVSPNYSGVPYILVDPHKQSGQSLYRHYLGKKGKIVLSSKWAYECIRLNQLQTFHSNYAGCKVTGKEQIHVGPTDPTNQPQQAIPPMAPQTQQASSSGPIRDRMPSPQPSSMRPPRNTMQNVSRTDPQMQPSLQGHRPGLQSVPPGIMSASVPVNSLAFAPFTIFGQDMGPTATATPPQPPSTSASGPPPPRVPPEGTLPPWQATTGIAPSQTHFNPPSPPNQGHIMQRPPQWHEYGHDGHAGEPIPTATAGHPYDYRYREDSTGWVPTQPYYDPGQYEQAYQQAYPGEVTSDGVAEQPIHVPSGADDSPQAGPSSQPDGDDRPRGRKRTRTQPPPATPASSLVINRSGTARSPTPPSRIIKSTYGGNLFTSDDVLYLKKYIDYCRDQGLVLSLREICERIAIRAPHHTFYSWRRYCNKHQIRLGGYVMNNTGNDVNQRPQSVEGDWEMDASDADTVLQAGPSTEPSFADESVLQQNKSKGPRNRSPTPPRALFRSTTGKGVAFTTQDRDFLISFMAHRKSQGRLDMVQFWKDVSLKAPHHSKASWMKYWRRHKHEFNRTDTDAPLPPAPEKKMRYSRQDDILLAKYFYERPTGTSDSIFQSFGRKYPHHPWKGWQEHHRIHKAKIDNLIAMLLRGENIDVEP</sequence>
<feature type="compositionally biased region" description="Polar residues" evidence="1">
    <location>
        <begin position="268"/>
        <end position="281"/>
    </location>
</feature>
<feature type="region of interest" description="Disordered" evidence="1">
    <location>
        <begin position="363"/>
        <end position="424"/>
    </location>
</feature>
<feature type="compositionally biased region" description="Low complexity" evidence="1">
    <location>
        <begin position="144"/>
        <end position="159"/>
    </location>
</feature>
<feature type="region of interest" description="Disordered" evidence="1">
    <location>
        <begin position="523"/>
        <end position="562"/>
    </location>
</feature>
<feature type="region of interest" description="Disordered" evidence="1">
    <location>
        <begin position="233"/>
        <end position="321"/>
    </location>
</feature>
<dbReference type="Proteomes" id="UP000629468">
    <property type="component" value="Unassembled WGS sequence"/>
</dbReference>
<dbReference type="SUPFAM" id="SSF52113">
    <property type="entry name" value="BRCT domain"/>
    <property type="match status" value="1"/>
</dbReference>
<feature type="domain" description="BRCT" evidence="2">
    <location>
        <begin position="52"/>
        <end position="124"/>
    </location>
</feature>
<name>A0A8H7KJ79_AGABI</name>
<dbReference type="Gene3D" id="3.40.50.10190">
    <property type="entry name" value="BRCT domain"/>
    <property type="match status" value="1"/>
</dbReference>
<reference evidence="3 4" key="1">
    <citation type="journal article" name="Sci. Rep.">
        <title>Telomere-to-telomere assembled and centromere annotated genomes of the two main subspecies of the button mushroom Agaricus bisporus reveal especially polymorphic chromosome ends.</title>
        <authorList>
            <person name="Sonnenberg A.S.M."/>
            <person name="Sedaghat-Telgerd N."/>
            <person name="Lavrijssen B."/>
            <person name="Ohm R.A."/>
            <person name="Hendrickx P.M."/>
            <person name="Scholtmeijer K."/>
            <person name="Baars J.J.P."/>
            <person name="van Peer A."/>
        </authorList>
    </citation>
    <scope>NUCLEOTIDE SEQUENCE [LARGE SCALE GENOMIC DNA]</scope>
    <source>
        <strain evidence="3 4">H119_p4</strain>
    </source>
</reference>
<evidence type="ECO:0000313" key="3">
    <source>
        <dbReference type="EMBL" id="KAF7782161.1"/>
    </source>
</evidence>
<dbReference type="CDD" id="cd11655">
    <property type="entry name" value="rap1_myb-like"/>
    <property type="match status" value="1"/>
</dbReference>
<dbReference type="AlphaFoldDB" id="A0A8H7KJ79"/>
<feature type="compositionally biased region" description="Polar residues" evidence="1">
    <location>
        <begin position="182"/>
        <end position="198"/>
    </location>
</feature>
<feature type="compositionally biased region" description="Pro residues" evidence="1">
    <location>
        <begin position="242"/>
        <end position="263"/>
    </location>
</feature>
<dbReference type="Pfam" id="PF16589">
    <property type="entry name" value="BRCT_2"/>
    <property type="match status" value="1"/>
</dbReference>
<comment type="caution">
    <text evidence="3">The sequence shown here is derived from an EMBL/GenBank/DDBJ whole genome shotgun (WGS) entry which is preliminary data.</text>
</comment>
<gene>
    <name evidence="3" type="ORF">Agabi119p4_1537</name>
</gene>
<evidence type="ECO:0000313" key="4">
    <source>
        <dbReference type="Proteomes" id="UP000629468"/>
    </source>
</evidence>
<dbReference type="CDD" id="cd00027">
    <property type="entry name" value="BRCT"/>
    <property type="match status" value="1"/>
</dbReference>
<dbReference type="PROSITE" id="PS50172">
    <property type="entry name" value="BRCT"/>
    <property type="match status" value="1"/>
</dbReference>
<evidence type="ECO:0000256" key="1">
    <source>
        <dbReference type="SAM" id="MobiDB-lite"/>
    </source>
</evidence>
<dbReference type="InterPro" id="IPR001357">
    <property type="entry name" value="BRCT_dom"/>
</dbReference>
<protein>
    <recommendedName>
        <fullName evidence="2">BRCT domain-containing protein</fullName>
    </recommendedName>
</protein>
<accession>A0A8H7KJ79</accession>
<feature type="compositionally biased region" description="Polar residues" evidence="1">
    <location>
        <begin position="406"/>
        <end position="418"/>
    </location>
</feature>
<feature type="region of interest" description="Disordered" evidence="1">
    <location>
        <begin position="1"/>
        <end position="23"/>
    </location>
</feature>
<feature type="region of interest" description="Disordered" evidence="1">
    <location>
        <begin position="134"/>
        <end position="209"/>
    </location>
</feature>
<proteinExistence type="predicted"/>
<dbReference type="InterPro" id="IPR036420">
    <property type="entry name" value="BRCT_dom_sf"/>
</dbReference>
<dbReference type="EMBL" id="JABXXO010000003">
    <property type="protein sequence ID" value="KAF7782161.1"/>
    <property type="molecule type" value="Genomic_DNA"/>
</dbReference>
<evidence type="ECO:0000259" key="2">
    <source>
        <dbReference type="PROSITE" id="PS50172"/>
    </source>
</evidence>